<proteinExistence type="inferred from homology"/>
<keyword evidence="10" id="KW-1185">Reference proteome</keyword>
<evidence type="ECO:0000256" key="6">
    <source>
        <dbReference type="ARBA" id="ARBA00022807"/>
    </source>
</evidence>
<keyword evidence="4 7" id="KW-0833">Ubl conjugation pathway</keyword>
<dbReference type="PROSITE" id="PS00140">
    <property type="entry name" value="UCH_1"/>
    <property type="match status" value="1"/>
</dbReference>
<feature type="domain" description="UCH catalytic" evidence="9">
    <location>
        <begin position="5"/>
        <end position="228"/>
    </location>
</feature>
<sequence length="230" mass="25932">MIGDRWLPLESNPDVINRYIKALGVDIDKWKFVDVYGLDDELLEMVPHPVCAILLLFPINSNYEKNRIEEEEKVRGEGQFVSSCLYFMPQTISNACGTLGVIHAIANNMEVLQCEGLLKAFIEQSKDLSLSEKALMLQNDSGITSCHDSSALEGQTLAPSREESVNLHFIALVQKEGYLYELDGRRPFPINHGRSNEETFLKDAAIVCKKFMEFDKESLQFNVVALAKVN</sequence>
<keyword evidence="3 7" id="KW-0645">Protease</keyword>
<evidence type="ECO:0000256" key="5">
    <source>
        <dbReference type="ARBA" id="ARBA00022801"/>
    </source>
</evidence>
<dbReference type="Gene3D" id="3.40.532.10">
    <property type="entry name" value="Peptidase C12, ubiquitin carboxyl-terminal hydrolase"/>
    <property type="match status" value="1"/>
</dbReference>
<feature type="site" description="Transition state stabilizer" evidence="7">
    <location>
        <position position="90"/>
    </location>
</feature>
<dbReference type="PRINTS" id="PR00707">
    <property type="entry name" value="UBCTHYDRLASE"/>
</dbReference>
<keyword evidence="6 7" id="KW-0788">Thiol protease</keyword>
<dbReference type="EC" id="3.4.19.12" evidence="8"/>
<dbReference type="PANTHER" id="PTHR10589">
    <property type="entry name" value="UBIQUITIN CARBOXYL-TERMINAL HYDROLASE"/>
    <property type="match status" value="1"/>
</dbReference>
<dbReference type="InterPro" id="IPR038765">
    <property type="entry name" value="Papain-like_cys_pep_sf"/>
</dbReference>
<feature type="active site" description="Proton donor" evidence="7">
    <location>
        <position position="168"/>
    </location>
</feature>
<dbReference type="Pfam" id="PF01088">
    <property type="entry name" value="Peptidase_C12"/>
    <property type="match status" value="1"/>
</dbReference>
<dbReference type="GeneID" id="100199848"/>
<evidence type="ECO:0000256" key="2">
    <source>
        <dbReference type="ARBA" id="ARBA00009326"/>
    </source>
</evidence>
<comment type="similarity">
    <text evidence="2 7 8">Belongs to the peptidase C12 family.</text>
</comment>
<keyword evidence="5 7" id="KW-0378">Hydrolase</keyword>
<evidence type="ECO:0000256" key="8">
    <source>
        <dbReference type="RuleBase" id="RU361215"/>
    </source>
</evidence>
<protein>
    <recommendedName>
        <fullName evidence="8">Ubiquitin carboxyl-terminal hydrolase</fullName>
        <ecNumber evidence="8">3.4.19.12</ecNumber>
    </recommendedName>
</protein>
<dbReference type="InterPro" id="IPR057254">
    <property type="entry name" value="UCH_AS"/>
</dbReference>
<evidence type="ECO:0000256" key="3">
    <source>
        <dbReference type="ARBA" id="ARBA00022670"/>
    </source>
</evidence>
<comment type="catalytic activity">
    <reaction evidence="1 7 8">
        <text>Thiol-dependent hydrolysis of ester, thioester, amide, peptide and isopeptide bonds formed by the C-terminal Gly of ubiquitin (a 76-residue protein attached to proteins as an intracellular targeting signal).</text>
        <dbReference type="EC" id="3.4.19.12"/>
    </reaction>
</comment>
<evidence type="ECO:0000256" key="4">
    <source>
        <dbReference type="ARBA" id="ARBA00022786"/>
    </source>
</evidence>
<dbReference type="RefSeq" id="XP_065661425.1">
    <property type="nucleotide sequence ID" value="XM_065805353.1"/>
</dbReference>
<evidence type="ECO:0000256" key="7">
    <source>
        <dbReference type="PROSITE-ProRule" id="PRU01393"/>
    </source>
</evidence>
<dbReference type="InterPro" id="IPR036959">
    <property type="entry name" value="Peptidase_C12_UCH_sf"/>
</dbReference>
<feature type="site" description="Important for enzyme activity" evidence="7">
    <location>
        <position position="183"/>
    </location>
</feature>
<dbReference type="PANTHER" id="PTHR10589:SF17">
    <property type="entry name" value="UBIQUITIN CARBOXYL-TERMINAL HYDROLASE"/>
    <property type="match status" value="1"/>
</dbReference>
<evidence type="ECO:0000256" key="1">
    <source>
        <dbReference type="ARBA" id="ARBA00000707"/>
    </source>
</evidence>
<dbReference type="InterPro" id="IPR001578">
    <property type="entry name" value="Peptidase_C12_UCH"/>
</dbReference>
<gene>
    <name evidence="11" type="primary">LOC100199848</name>
</gene>
<reference evidence="11" key="1">
    <citation type="submission" date="2025-08" db="UniProtKB">
        <authorList>
            <consortium name="RefSeq"/>
        </authorList>
    </citation>
    <scope>IDENTIFICATION</scope>
</reference>
<dbReference type="PROSITE" id="PS52048">
    <property type="entry name" value="UCH_DOMAIN"/>
    <property type="match status" value="1"/>
</dbReference>
<evidence type="ECO:0000259" key="9">
    <source>
        <dbReference type="PROSITE" id="PS52048"/>
    </source>
</evidence>
<name>A0ABM4CI66_HYDVU</name>
<dbReference type="Proteomes" id="UP001652625">
    <property type="component" value="Chromosome 09"/>
</dbReference>
<dbReference type="SUPFAM" id="SSF54001">
    <property type="entry name" value="Cysteine proteinases"/>
    <property type="match status" value="1"/>
</dbReference>
<dbReference type="CDD" id="cd09616">
    <property type="entry name" value="Peptidase_C12_UCH_L1_L3"/>
    <property type="match status" value="1"/>
</dbReference>
<evidence type="ECO:0000313" key="11">
    <source>
        <dbReference type="RefSeq" id="XP_065661425.1"/>
    </source>
</evidence>
<evidence type="ECO:0000313" key="10">
    <source>
        <dbReference type="Proteomes" id="UP001652625"/>
    </source>
</evidence>
<feature type="active site" description="Nucleophile" evidence="7">
    <location>
        <position position="96"/>
    </location>
</feature>
<organism evidence="10 11">
    <name type="scientific">Hydra vulgaris</name>
    <name type="common">Hydra</name>
    <name type="synonym">Hydra attenuata</name>
    <dbReference type="NCBI Taxonomy" id="6087"/>
    <lineage>
        <taxon>Eukaryota</taxon>
        <taxon>Metazoa</taxon>
        <taxon>Cnidaria</taxon>
        <taxon>Hydrozoa</taxon>
        <taxon>Hydroidolina</taxon>
        <taxon>Anthoathecata</taxon>
        <taxon>Aplanulata</taxon>
        <taxon>Hydridae</taxon>
        <taxon>Hydra</taxon>
    </lineage>
</organism>
<accession>A0ABM4CI66</accession>
<dbReference type="GO" id="GO:0016787">
    <property type="term" value="F:hydrolase activity"/>
    <property type="evidence" value="ECO:0007669"/>
    <property type="project" value="UniProtKB-KW"/>
</dbReference>